<evidence type="ECO:0000313" key="4">
    <source>
        <dbReference type="Proteomes" id="UP000298860"/>
    </source>
</evidence>
<dbReference type="GO" id="GO:0003824">
    <property type="term" value="F:catalytic activity"/>
    <property type="evidence" value="ECO:0007669"/>
    <property type="project" value="InterPro"/>
</dbReference>
<dbReference type="InterPro" id="IPR051683">
    <property type="entry name" value="Enoyl-CoA_Hydratase/Isomerase"/>
</dbReference>
<dbReference type="Pfam" id="PF00378">
    <property type="entry name" value="ECH_1"/>
    <property type="match status" value="1"/>
</dbReference>
<dbReference type="Proteomes" id="UP000298860">
    <property type="component" value="Unassembled WGS sequence"/>
</dbReference>
<dbReference type="InterPro" id="IPR014748">
    <property type="entry name" value="Enoyl-CoA_hydra_C"/>
</dbReference>
<comment type="similarity">
    <text evidence="1 2">Belongs to the enoyl-CoA hydratase/isomerase family.</text>
</comment>
<dbReference type="OrthoDB" id="9775794at2"/>
<dbReference type="PANTHER" id="PTHR42964:SF1">
    <property type="entry name" value="POLYKETIDE BIOSYNTHESIS ENOYL-COA HYDRATASE PKSH-RELATED"/>
    <property type="match status" value="1"/>
</dbReference>
<accession>A0A4D4JAX1</accession>
<dbReference type="RefSeq" id="WP_137815718.1">
    <property type="nucleotide sequence ID" value="NZ_BJFL01000028.1"/>
</dbReference>
<dbReference type="Gene3D" id="3.90.226.10">
    <property type="entry name" value="2-enoyl-CoA Hydratase, Chain A, domain 1"/>
    <property type="match status" value="1"/>
</dbReference>
<reference evidence="4" key="1">
    <citation type="submission" date="2019-04" db="EMBL/GenBank/DDBJ databases">
        <title>Draft genome sequence of Pseudonocardiaceae bacterium SL3-2-4.</title>
        <authorList>
            <person name="Ningsih F."/>
            <person name="Yokota A."/>
            <person name="Sakai Y."/>
            <person name="Nanatani K."/>
            <person name="Yabe S."/>
            <person name="Oetari A."/>
            <person name="Sjamsuridzal W."/>
        </authorList>
    </citation>
    <scope>NUCLEOTIDE SEQUENCE [LARGE SCALE GENOMIC DNA]</scope>
    <source>
        <strain evidence="4">SL3-2-4</strain>
    </source>
</reference>
<dbReference type="InterPro" id="IPR001753">
    <property type="entry name" value="Enoyl-CoA_hydra/iso"/>
</dbReference>
<dbReference type="PANTHER" id="PTHR42964">
    <property type="entry name" value="ENOYL-COA HYDRATASE"/>
    <property type="match status" value="1"/>
</dbReference>
<proteinExistence type="inferred from homology"/>
<comment type="caution">
    <text evidence="3">The sequence shown here is derived from an EMBL/GenBank/DDBJ whole genome shotgun (WGS) entry which is preliminary data.</text>
</comment>
<dbReference type="SUPFAM" id="SSF52096">
    <property type="entry name" value="ClpP/crotonase"/>
    <property type="match status" value="1"/>
</dbReference>
<dbReference type="Gene3D" id="1.10.12.10">
    <property type="entry name" value="Lyase 2-enoyl-coa Hydratase, Chain A, domain 2"/>
    <property type="match status" value="1"/>
</dbReference>
<keyword evidence="4" id="KW-1185">Reference proteome</keyword>
<organism evidence="3 4">
    <name type="scientific">Gandjariella thermophila</name>
    <dbReference type="NCBI Taxonomy" id="1931992"/>
    <lineage>
        <taxon>Bacteria</taxon>
        <taxon>Bacillati</taxon>
        <taxon>Actinomycetota</taxon>
        <taxon>Actinomycetes</taxon>
        <taxon>Pseudonocardiales</taxon>
        <taxon>Pseudonocardiaceae</taxon>
        <taxon>Gandjariella</taxon>
    </lineage>
</organism>
<evidence type="ECO:0000256" key="1">
    <source>
        <dbReference type="ARBA" id="ARBA00005254"/>
    </source>
</evidence>
<gene>
    <name evidence="3" type="ORF">GTS_43470</name>
</gene>
<sequence>MSGTVDGVRFERDKHVARVTIDRPTVLNAVDRATHHRLAAIWRDIEATPDVRVVVLTGAGDRAFCVGADMSAVATEKTGLEYWADADPNGFGGLSLRDTLDVPVIARVNGYALGGGMELVLGCDIVVAAEHAQFGLTEPRVGRLPLDGGIARLVRRVPHTQAMGLLLTGRRAPAAELHRMGLVNEVVPAEDLDAAVRRWVDDILACAPTSVRAIKQMVQRTAHLPAREAQSVRLPAVLAALSSADSAEGVRAFREKRPPVWLGR</sequence>
<name>A0A4D4JAX1_9PSEU</name>
<dbReference type="EMBL" id="BJFL01000028">
    <property type="protein sequence ID" value="GDY32714.1"/>
    <property type="molecule type" value="Genomic_DNA"/>
</dbReference>
<evidence type="ECO:0000313" key="3">
    <source>
        <dbReference type="EMBL" id="GDY32714.1"/>
    </source>
</evidence>
<dbReference type="CDD" id="cd06558">
    <property type="entry name" value="crotonase-like"/>
    <property type="match status" value="1"/>
</dbReference>
<protein>
    <submittedName>
        <fullName evidence="3">Crotonase</fullName>
    </submittedName>
</protein>
<dbReference type="InterPro" id="IPR018376">
    <property type="entry name" value="Enoyl-CoA_hyd/isom_CS"/>
</dbReference>
<dbReference type="InterPro" id="IPR029045">
    <property type="entry name" value="ClpP/crotonase-like_dom_sf"/>
</dbReference>
<dbReference type="PROSITE" id="PS00166">
    <property type="entry name" value="ENOYL_COA_HYDRATASE"/>
    <property type="match status" value="1"/>
</dbReference>
<evidence type="ECO:0000256" key="2">
    <source>
        <dbReference type="RuleBase" id="RU003707"/>
    </source>
</evidence>
<dbReference type="AlphaFoldDB" id="A0A4D4JAX1"/>